<evidence type="ECO:0000313" key="6">
    <source>
        <dbReference type="Proteomes" id="UP000051845"/>
    </source>
</evidence>
<dbReference type="PROSITE" id="PS50995">
    <property type="entry name" value="HTH_MARR_2"/>
    <property type="match status" value="1"/>
</dbReference>
<dbReference type="Pfam" id="PF12802">
    <property type="entry name" value="MarR_2"/>
    <property type="match status" value="1"/>
</dbReference>
<protein>
    <recommendedName>
        <fullName evidence="4">HTH marR-type domain-containing protein</fullName>
    </recommendedName>
</protein>
<dbReference type="Gene3D" id="1.10.10.10">
    <property type="entry name" value="Winged helix-like DNA-binding domain superfamily/Winged helix DNA-binding domain"/>
    <property type="match status" value="1"/>
</dbReference>
<dbReference type="Proteomes" id="UP000051845">
    <property type="component" value="Unassembled WGS sequence"/>
</dbReference>
<accession>A0A0R2BEK2</accession>
<dbReference type="AlphaFoldDB" id="A0A0R2BEK2"/>
<proteinExistence type="predicted"/>
<evidence type="ECO:0000256" key="1">
    <source>
        <dbReference type="ARBA" id="ARBA00023015"/>
    </source>
</evidence>
<dbReference type="PRINTS" id="PR00598">
    <property type="entry name" value="HTHMARR"/>
</dbReference>
<organism evidence="5 6">
    <name type="scientific">Secundilactobacillus collinoides DSM 20515 = JCM 1123</name>
    <dbReference type="NCBI Taxonomy" id="1423733"/>
    <lineage>
        <taxon>Bacteria</taxon>
        <taxon>Bacillati</taxon>
        <taxon>Bacillota</taxon>
        <taxon>Bacilli</taxon>
        <taxon>Lactobacillales</taxon>
        <taxon>Lactobacillaceae</taxon>
        <taxon>Secundilactobacillus</taxon>
    </lineage>
</organism>
<dbReference type="GO" id="GO:0003677">
    <property type="term" value="F:DNA binding"/>
    <property type="evidence" value="ECO:0007669"/>
    <property type="project" value="UniProtKB-KW"/>
</dbReference>
<dbReference type="PANTHER" id="PTHR42756:SF1">
    <property type="entry name" value="TRANSCRIPTIONAL REPRESSOR OF EMRAB OPERON"/>
    <property type="match status" value="1"/>
</dbReference>
<feature type="domain" description="HTH marR-type" evidence="4">
    <location>
        <begin position="1"/>
        <end position="119"/>
    </location>
</feature>
<evidence type="ECO:0000256" key="2">
    <source>
        <dbReference type="ARBA" id="ARBA00023125"/>
    </source>
</evidence>
<keyword evidence="1" id="KW-0805">Transcription regulation</keyword>
<name>A0A0R2BEK2_SECCO</name>
<keyword evidence="2" id="KW-0238">DNA-binding</keyword>
<evidence type="ECO:0000259" key="4">
    <source>
        <dbReference type="PROSITE" id="PS50995"/>
    </source>
</evidence>
<dbReference type="PANTHER" id="PTHR42756">
    <property type="entry name" value="TRANSCRIPTIONAL REGULATOR, MARR"/>
    <property type="match status" value="1"/>
</dbReference>
<dbReference type="InterPro" id="IPR000835">
    <property type="entry name" value="HTH_MarR-typ"/>
</dbReference>
<reference evidence="5 6" key="1">
    <citation type="journal article" date="2015" name="Genome Announc.">
        <title>Expanding the biotechnology potential of lactobacilli through comparative genomics of 213 strains and associated genera.</title>
        <authorList>
            <person name="Sun Z."/>
            <person name="Harris H.M."/>
            <person name="McCann A."/>
            <person name="Guo C."/>
            <person name="Argimon S."/>
            <person name="Zhang W."/>
            <person name="Yang X."/>
            <person name="Jeffery I.B."/>
            <person name="Cooney J.C."/>
            <person name="Kagawa T.F."/>
            <person name="Liu W."/>
            <person name="Song Y."/>
            <person name="Salvetti E."/>
            <person name="Wrobel A."/>
            <person name="Rasinkangas P."/>
            <person name="Parkhill J."/>
            <person name="Rea M.C."/>
            <person name="O'Sullivan O."/>
            <person name="Ritari J."/>
            <person name="Douillard F.P."/>
            <person name="Paul Ross R."/>
            <person name="Yang R."/>
            <person name="Briner A.E."/>
            <person name="Felis G.E."/>
            <person name="de Vos W.M."/>
            <person name="Barrangou R."/>
            <person name="Klaenhammer T.R."/>
            <person name="Caufield P.W."/>
            <person name="Cui Y."/>
            <person name="Zhang H."/>
            <person name="O'Toole P.W."/>
        </authorList>
    </citation>
    <scope>NUCLEOTIDE SEQUENCE [LARGE SCALE GENOMIC DNA]</scope>
    <source>
        <strain evidence="5 6">DSM 20515</strain>
    </source>
</reference>
<dbReference type="EMBL" id="AYYR01000013">
    <property type="protein sequence ID" value="KRM77280.1"/>
    <property type="molecule type" value="Genomic_DNA"/>
</dbReference>
<gene>
    <name evidence="5" type="ORF">FC82_GL000525</name>
</gene>
<dbReference type="SUPFAM" id="SSF46785">
    <property type="entry name" value="Winged helix' DNA-binding domain"/>
    <property type="match status" value="1"/>
</dbReference>
<keyword evidence="3" id="KW-0804">Transcription</keyword>
<dbReference type="InterPro" id="IPR036390">
    <property type="entry name" value="WH_DNA-bd_sf"/>
</dbReference>
<dbReference type="GO" id="GO:0003700">
    <property type="term" value="F:DNA-binding transcription factor activity"/>
    <property type="evidence" value="ECO:0007669"/>
    <property type="project" value="InterPro"/>
</dbReference>
<dbReference type="STRING" id="33960.TY91_07765"/>
<evidence type="ECO:0000313" key="5">
    <source>
        <dbReference type="EMBL" id="KRM77280.1"/>
    </source>
</evidence>
<dbReference type="SMART" id="SM00347">
    <property type="entry name" value="HTH_MARR"/>
    <property type="match status" value="1"/>
</dbReference>
<dbReference type="InterPro" id="IPR036388">
    <property type="entry name" value="WH-like_DNA-bd_sf"/>
</dbReference>
<evidence type="ECO:0000256" key="3">
    <source>
        <dbReference type="ARBA" id="ARBA00023163"/>
    </source>
</evidence>
<dbReference type="PATRIC" id="fig|1423733.4.peg.547"/>
<sequence length="127" mass="14546">MTRTRNAHLQDLGITTQQADALTFFDDYPNSTISALKDAQHIRHATAQMLIQRLVKRGLIQLTVDPNDHRAKLVQLTPQGSALRQRLKHKGSHTGERLLTGFSETETRQFYEALHKAYENLTHEEDE</sequence>
<comment type="caution">
    <text evidence="5">The sequence shown here is derived from an EMBL/GenBank/DDBJ whole genome shotgun (WGS) entry which is preliminary data.</text>
</comment>